<dbReference type="PANTHER" id="PTHR33164:SF57">
    <property type="entry name" value="MARR-FAMILY TRANSCRIPTIONAL REGULATOR"/>
    <property type="match status" value="1"/>
</dbReference>
<gene>
    <name evidence="2" type="ORF">D9V32_03325</name>
</gene>
<dbReference type="EMBL" id="RCUX01000002">
    <property type="protein sequence ID" value="RLP77492.1"/>
    <property type="molecule type" value="Genomic_DNA"/>
</dbReference>
<dbReference type="AlphaFoldDB" id="A0A3L7ADM8"/>
<comment type="caution">
    <text evidence="2">The sequence shown here is derived from an EMBL/GenBank/DDBJ whole genome shotgun (WGS) entry which is preliminary data.</text>
</comment>
<dbReference type="InterPro" id="IPR000835">
    <property type="entry name" value="HTH_MarR-typ"/>
</dbReference>
<feature type="domain" description="HTH marR-type" evidence="1">
    <location>
        <begin position="1"/>
        <end position="142"/>
    </location>
</feature>
<accession>A0A3L7ADM8</accession>
<reference evidence="2 3" key="1">
    <citation type="submission" date="2018-10" db="EMBL/GenBank/DDBJ databases">
        <authorList>
            <person name="Li J."/>
        </authorList>
    </citation>
    <scope>NUCLEOTIDE SEQUENCE [LARGE SCALE GENOMIC DNA]</scope>
    <source>
        <strain evidence="2 3">IF 016277</strain>
    </source>
</reference>
<dbReference type="InterPro" id="IPR036390">
    <property type="entry name" value="WH_DNA-bd_sf"/>
</dbReference>
<protein>
    <submittedName>
        <fullName evidence="2">MarR family transcriptional regulator</fullName>
    </submittedName>
</protein>
<sequence length="150" mass="16012">MDSEQGALFLATQGFRLGVIGAQITQSFADRLTELDLTYKQVGLLALVDAGLASSQRDIATQLHVAPSLVVTLVDQLGTRGAVTRERSATDRRIQVIALTDIGRDLLAQSTAIATELDDALLASLSPDGRAALHVILAELGPRFHETHDI</sequence>
<proteinExistence type="predicted"/>
<evidence type="ECO:0000313" key="3">
    <source>
        <dbReference type="Proteomes" id="UP000272503"/>
    </source>
</evidence>
<dbReference type="PANTHER" id="PTHR33164">
    <property type="entry name" value="TRANSCRIPTIONAL REGULATOR, MARR FAMILY"/>
    <property type="match status" value="1"/>
</dbReference>
<dbReference type="Pfam" id="PF12802">
    <property type="entry name" value="MarR_2"/>
    <property type="match status" value="1"/>
</dbReference>
<dbReference type="InterPro" id="IPR039422">
    <property type="entry name" value="MarR/SlyA-like"/>
</dbReference>
<dbReference type="RefSeq" id="WP_121647474.1">
    <property type="nucleotide sequence ID" value="NZ_RCUX01000002.1"/>
</dbReference>
<organism evidence="2 3">
    <name type="scientific">Mycetocola tolaasinivorans</name>
    <dbReference type="NCBI Taxonomy" id="76635"/>
    <lineage>
        <taxon>Bacteria</taxon>
        <taxon>Bacillati</taxon>
        <taxon>Actinomycetota</taxon>
        <taxon>Actinomycetes</taxon>
        <taxon>Micrococcales</taxon>
        <taxon>Microbacteriaceae</taxon>
        <taxon>Mycetocola</taxon>
    </lineage>
</organism>
<dbReference type="Proteomes" id="UP000272503">
    <property type="component" value="Unassembled WGS sequence"/>
</dbReference>
<dbReference type="Gene3D" id="1.10.10.10">
    <property type="entry name" value="Winged helix-like DNA-binding domain superfamily/Winged helix DNA-binding domain"/>
    <property type="match status" value="1"/>
</dbReference>
<keyword evidence="3" id="KW-1185">Reference proteome</keyword>
<evidence type="ECO:0000259" key="1">
    <source>
        <dbReference type="PROSITE" id="PS50995"/>
    </source>
</evidence>
<dbReference type="GO" id="GO:0006950">
    <property type="term" value="P:response to stress"/>
    <property type="evidence" value="ECO:0007669"/>
    <property type="project" value="TreeGrafter"/>
</dbReference>
<name>A0A3L7ADM8_9MICO</name>
<dbReference type="SUPFAM" id="SSF46785">
    <property type="entry name" value="Winged helix' DNA-binding domain"/>
    <property type="match status" value="1"/>
</dbReference>
<dbReference type="SMART" id="SM00347">
    <property type="entry name" value="HTH_MARR"/>
    <property type="match status" value="1"/>
</dbReference>
<dbReference type="OrthoDB" id="4462574at2"/>
<dbReference type="GO" id="GO:0003700">
    <property type="term" value="F:DNA-binding transcription factor activity"/>
    <property type="evidence" value="ECO:0007669"/>
    <property type="project" value="InterPro"/>
</dbReference>
<evidence type="ECO:0000313" key="2">
    <source>
        <dbReference type="EMBL" id="RLP77492.1"/>
    </source>
</evidence>
<dbReference type="PRINTS" id="PR00598">
    <property type="entry name" value="HTHMARR"/>
</dbReference>
<dbReference type="PROSITE" id="PS50995">
    <property type="entry name" value="HTH_MARR_2"/>
    <property type="match status" value="1"/>
</dbReference>
<dbReference type="InterPro" id="IPR036388">
    <property type="entry name" value="WH-like_DNA-bd_sf"/>
</dbReference>